<evidence type="ECO:0000256" key="1">
    <source>
        <dbReference type="ARBA" id="ARBA00011900"/>
    </source>
</evidence>
<accession>A0A9Q3UB42</accession>
<reference evidence="7" key="1">
    <citation type="submission" date="2020-09" db="EMBL/GenBank/DDBJ databases">
        <title>Genome sequence of Vibrio parahaemolyticus isolates.</title>
        <authorList>
            <person name="Hammerl J.A."/>
            <person name="Strauch E."/>
        </authorList>
    </citation>
    <scope>NUCLEOTIDE SEQUENCE</scope>
    <source>
        <strain evidence="7">17-VB00146</strain>
    </source>
</reference>
<dbReference type="GO" id="GO:0006304">
    <property type="term" value="P:DNA modification"/>
    <property type="evidence" value="ECO:0007669"/>
    <property type="project" value="InterPro"/>
</dbReference>
<gene>
    <name evidence="7" type="ORF">IB292_03185</name>
</gene>
<dbReference type="InterPro" id="IPR050953">
    <property type="entry name" value="N4_N6_ade-DNA_methylase"/>
</dbReference>
<dbReference type="InterPro" id="IPR029063">
    <property type="entry name" value="SAM-dependent_MTases_sf"/>
</dbReference>
<organism evidence="7 8">
    <name type="scientific">Vibrio parahaemolyticus</name>
    <dbReference type="NCBI Taxonomy" id="670"/>
    <lineage>
        <taxon>Bacteria</taxon>
        <taxon>Pseudomonadati</taxon>
        <taxon>Pseudomonadota</taxon>
        <taxon>Gammaproteobacteria</taxon>
        <taxon>Vibrionales</taxon>
        <taxon>Vibrionaceae</taxon>
        <taxon>Vibrio</taxon>
    </lineage>
</organism>
<dbReference type="GO" id="GO:0032259">
    <property type="term" value="P:methylation"/>
    <property type="evidence" value="ECO:0007669"/>
    <property type="project" value="UniProtKB-KW"/>
</dbReference>
<dbReference type="PANTHER" id="PTHR33841:SF1">
    <property type="entry name" value="DNA METHYLTRANSFERASE A"/>
    <property type="match status" value="1"/>
</dbReference>
<sequence>MTSICERSRLTFQLTAPTRPNSKFMAVLSQVQEHSDYWARNTTKKMSRQLGQVFSPLSMAVHLSSLLPDSSIPESTCELADPGSGTGILSIAMASKIASSTKSPQLSVNGFEIDPRLKDAWGEAWDMFERRCAKSVEAGLYDDFTLDAERLLRTGTMRGLSKPKIIQTNPPYQKLKSTSPLSKIMSENGVPVSNLYSAFVALSVCWLQDEGELFAILPRSFTSGAHFSKFRVWLGERVSIEHVVLYRSRTCFANVLQETILVRMKKTSKQNNQVRITVMDTPDSTPEYDMVFPAEQLISPSGWWLPRTMKDIQLVNRNRTRQHTLESLGISVSTGKVEMHRLAGSETIPVLYSKDFDSEGNITWGETSKPRTVQMTPRQVLDLPESGCYIGLKRISSNDGLNPQRLFPVILSRETTGLKQIGLDNHVQYLHKNGEPLTNDEANFLFNSLKSEELNAIVRTTGGTTQINQTELAKLRF</sequence>
<protein>
    <recommendedName>
        <fullName evidence="1">site-specific DNA-methyltransferase (adenine-specific)</fullName>
        <ecNumber evidence="1">2.1.1.72</ecNumber>
    </recommendedName>
</protein>
<evidence type="ECO:0000313" key="7">
    <source>
        <dbReference type="EMBL" id="MCC3804036.1"/>
    </source>
</evidence>
<evidence type="ECO:0000259" key="6">
    <source>
        <dbReference type="Pfam" id="PF07669"/>
    </source>
</evidence>
<comment type="caution">
    <text evidence="7">The sequence shown here is derived from an EMBL/GenBank/DDBJ whole genome shotgun (WGS) entry which is preliminary data.</text>
</comment>
<keyword evidence="3" id="KW-0808">Transferase</keyword>
<comment type="catalytic activity">
    <reaction evidence="5">
        <text>a 2'-deoxyadenosine in DNA + S-adenosyl-L-methionine = an N(6)-methyl-2'-deoxyadenosine in DNA + S-adenosyl-L-homocysteine + H(+)</text>
        <dbReference type="Rhea" id="RHEA:15197"/>
        <dbReference type="Rhea" id="RHEA-COMP:12418"/>
        <dbReference type="Rhea" id="RHEA-COMP:12419"/>
        <dbReference type="ChEBI" id="CHEBI:15378"/>
        <dbReference type="ChEBI" id="CHEBI:57856"/>
        <dbReference type="ChEBI" id="CHEBI:59789"/>
        <dbReference type="ChEBI" id="CHEBI:90615"/>
        <dbReference type="ChEBI" id="CHEBI:90616"/>
        <dbReference type="EC" id="2.1.1.72"/>
    </reaction>
</comment>
<dbReference type="PANTHER" id="PTHR33841">
    <property type="entry name" value="DNA METHYLTRANSFERASE YEEA-RELATED"/>
    <property type="match status" value="1"/>
</dbReference>
<dbReference type="EMBL" id="JACVHL010000002">
    <property type="protein sequence ID" value="MCC3804036.1"/>
    <property type="molecule type" value="Genomic_DNA"/>
</dbReference>
<dbReference type="Pfam" id="PF07669">
    <property type="entry name" value="Eco57I"/>
    <property type="match status" value="1"/>
</dbReference>
<dbReference type="RefSeq" id="WP_228085709.1">
    <property type="nucleotide sequence ID" value="NZ_JACVHL010000002.1"/>
</dbReference>
<keyword evidence="2 7" id="KW-0489">Methyltransferase</keyword>
<dbReference type="Gene3D" id="3.40.50.150">
    <property type="entry name" value="Vaccinia Virus protein VP39"/>
    <property type="match status" value="1"/>
</dbReference>
<feature type="domain" description="Type II methyltransferase M.TaqI-like" evidence="6">
    <location>
        <begin position="165"/>
        <end position="252"/>
    </location>
</feature>
<evidence type="ECO:0000313" key="8">
    <source>
        <dbReference type="Proteomes" id="UP000726777"/>
    </source>
</evidence>
<dbReference type="SUPFAM" id="SSF53335">
    <property type="entry name" value="S-adenosyl-L-methionine-dependent methyltransferases"/>
    <property type="match status" value="1"/>
</dbReference>
<evidence type="ECO:0000256" key="5">
    <source>
        <dbReference type="ARBA" id="ARBA00047942"/>
    </source>
</evidence>
<dbReference type="GO" id="GO:0009007">
    <property type="term" value="F:site-specific DNA-methyltransferase (adenine-specific) activity"/>
    <property type="evidence" value="ECO:0007669"/>
    <property type="project" value="UniProtKB-EC"/>
</dbReference>
<evidence type="ECO:0000256" key="4">
    <source>
        <dbReference type="ARBA" id="ARBA00022691"/>
    </source>
</evidence>
<keyword evidence="4" id="KW-0949">S-adenosyl-L-methionine</keyword>
<dbReference type="AlphaFoldDB" id="A0A9Q3UB42"/>
<evidence type="ECO:0000256" key="3">
    <source>
        <dbReference type="ARBA" id="ARBA00022679"/>
    </source>
</evidence>
<dbReference type="PRINTS" id="PR00507">
    <property type="entry name" value="N12N6MTFRASE"/>
</dbReference>
<dbReference type="EC" id="2.1.1.72" evidence="1"/>
<evidence type="ECO:0000256" key="2">
    <source>
        <dbReference type="ARBA" id="ARBA00022603"/>
    </source>
</evidence>
<dbReference type="Proteomes" id="UP000726777">
    <property type="component" value="Unassembled WGS sequence"/>
</dbReference>
<proteinExistence type="predicted"/>
<dbReference type="InterPro" id="IPR011639">
    <property type="entry name" value="MethylTrfase_TaqI-like_dom"/>
</dbReference>
<name>A0A9Q3UB42_VIBPH</name>